<dbReference type="PROSITE" id="PS50887">
    <property type="entry name" value="GGDEF"/>
    <property type="match status" value="1"/>
</dbReference>
<dbReference type="InterPro" id="IPR050469">
    <property type="entry name" value="Diguanylate_Cyclase"/>
</dbReference>
<dbReference type="Pfam" id="PF00498">
    <property type="entry name" value="FHA"/>
    <property type="match status" value="1"/>
</dbReference>
<comment type="caution">
    <text evidence="5">The sequence shown here is derived from an EMBL/GenBank/DDBJ whole genome shotgun (WGS) entry which is preliminary data.</text>
</comment>
<dbReference type="InterPro" id="IPR000160">
    <property type="entry name" value="GGDEF_dom"/>
</dbReference>
<sequence>MAQNETVVTVISKISERPVDLDAALVVIYGLELGRKYDLCREETLIGRSSKAEIQVDQESISRNHACIANTRRGVFIKDLESTNGTFVNDEPVKGEKALHNGDLVKIGRTIFKFIAGGNIEAAYHDEIYRLTTMDGLTQIYNRRYFEEALEREVSRSRRYERSLALVMCDVDHFKQVNDRYGHLAGDYVLKQLASTLKTKIRREDVFARYGGEEFGLLLPEVDEAGAVQMADKARKLVEKQRFEFDKNVIPVTISLGVAVLAPEHRGLEDLKRAADTKLYEAKAGGRNRVCA</sequence>
<comment type="catalytic activity">
    <reaction evidence="2">
        <text>2 GTP = 3',3'-c-di-GMP + 2 diphosphate</text>
        <dbReference type="Rhea" id="RHEA:24898"/>
        <dbReference type="ChEBI" id="CHEBI:33019"/>
        <dbReference type="ChEBI" id="CHEBI:37565"/>
        <dbReference type="ChEBI" id="CHEBI:58805"/>
        <dbReference type="EC" id="2.7.7.65"/>
    </reaction>
</comment>
<feature type="domain" description="FHA" evidence="3">
    <location>
        <begin position="44"/>
        <end position="93"/>
    </location>
</feature>
<dbReference type="InterPro" id="IPR000253">
    <property type="entry name" value="FHA_dom"/>
</dbReference>
<dbReference type="InterPro" id="IPR043128">
    <property type="entry name" value="Rev_trsase/Diguanyl_cyclase"/>
</dbReference>
<dbReference type="SMART" id="SM00267">
    <property type="entry name" value="GGDEF"/>
    <property type="match status" value="1"/>
</dbReference>
<dbReference type="PROSITE" id="PS50006">
    <property type="entry name" value="FHA_DOMAIN"/>
    <property type="match status" value="1"/>
</dbReference>
<name>A0A084SIM7_9BACT</name>
<dbReference type="GO" id="GO:0005886">
    <property type="term" value="C:plasma membrane"/>
    <property type="evidence" value="ECO:0007669"/>
    <property type="project" value="TreeGrafter"/>
</dbReference>
<dbReference type="InterPro" id="IPR029787">
    <property type="entry name" value="Nucleotide_cyclase"/>
</dbReference>
<evidence type="ECO:0000259" key="3">
    <source>
        <dbReference type="PROSITE" id="PS50006"/>
    </source>
</evidence>
<dbReference type="GO" id="GO:1902201">
    <property type="term" value="P:negative regulation of bacterial-type flagellum-dependent cell motility"/>
    <property type="evidence" value="ECO:0007669"/>
    <property type="project" value="TreeGrafter"/>
</dbReference>
<proteinExistence type="predicted"/>
<evidence type="ECO:0000313" key="6">
    <source>
        <dbReference type="Proteomes" id="UP000028547"/>
    </source>
</evidence>
<dbReference type="SUPFAM" id="SSF49879">
    <property type="entry name" value="SMAD/FHA domain"/>
    <property type="match status" value="1"/>
</dbReference>
<protein>
    <recommendedName>
        <fullName evidence="1">diguanylate cyclase</fullName>
        <ecNumber evidence="1">2.7.7.65</ecNumber>
    </recommendedName>
</protein>
<evidence type="ECO:0000256" key="2">
    <source>
        <dbReference type="ARBA" id="ARBA00034247"/>
    </source>
</evidence>
<dbReference type="EMBL" id="JPMI01000296">
    <property type="protein sequence ID" value="KFA88312.1"/>
    <property type="molecule type" value="Genomic_DNA"/>
</dbReference>
<feature type="domain" description="GGDEF" evidence="4">
    <location>
        <begin position="162"/>
        <end position="292"/>
    </location>
</feature>
<dbReference type="PANTHER" id="PTHR45138:SF9">
    <property type="entry name" value="DIGUANYLATE CYCLASE DGCM-RELATED"/>
    <property type="match status" value="1"/>
</dbReference>
<dbReference type="RefSeq" id="WP_043409140.1">
    <property type="nucleotide sequence ID" value="NZ_JPMI01000296.1"/>
</dbReference>
<reference evidence="5 6" key="1">
    <citation type="submission" date="2014-07" db="EMBL/GenBank/DDBJ databases">
        <title>Draft Genome Sequence of Gephyronic Acid Producer, Cystobacter violaceus Strain Cb vi76.</title>
        <authorList>
            <person name="Stevens D.C."/>
            <person name="Young J."/>
            <person name="Carmichael R."/>
            <person name="Tan J."/>
            <person name="Taylor R.E."/>
        </authorList>
    </citation>
    <scope>NUCLEOTIDE SEQUENCE [LARGE SCALE GENOMIC DNA]</scope>
    <source>
        <strain evidence="5 6">Cb vi76</strain>
    </source>
</reference>
<dbReference type="AlphaFoldDB" id="A0A084SIM7"/>
<dbReference type="InterPro" id="IPR008984">
    <property type="entry name" value="SMAD_FHA_dom_sf"/>
</dbReference>
<dbReference type="NCBIfam" id="TIGR00254">
    <property type="entry name" value="GGDEF"/>
    <property type="match status" value="1"/>
</dbReference>
<dbReference type="PANTHER" id="PTHR45138">
    <property type="entry name" value="REGULATORY COMPONENTS OF SENSORY TRANSDUCTION SYSTEM"/>
    <property type="match status" value="1"/>
</dbReference>
<dbReference type="FunFam" id="3.30.70.270:FF:000001">
    <property type="entry name" value="Diguanylate cyclase domain protein"/>
    <property type="match status" value="1"/>
</dbReference>
<dbReference type="CDD" id="cd01949">
    <property type="entry name" value="GGDEF"/>
    <property type="match status" value="1"/>
</dbReference>
<dbReference type="SMART" id="SM00240">
    <property type="entry name" value="FHA"/>
    <property type="match status" value="1"/>
</dbReference>
<dbReference type="EC" id="2.7.7.65" evidence="1"/>
<dbReference type="Gene3D" id="2.60.200.20">
    <property type="match status" value="1"/>
</dbReference>
<dbReference type="Proteomes" id="UP000028547">
    <property type="component" value="Unassembled WGS sequence"/>
</dbReference>
<dbReference type="GO" id="GO:0043709">
    <property type="term" value="P:cell adhesion involved in single-species biofilm formation"/>
    <property type="evidence" value="ECO:0007669"/>
    <property type="project" value="TreeGrafter"/>
</dbReference>
<dbReference type="Pfam" id="PF00990">
    <property type="entry name" value="GGDEF"/>
    <property type="match status" value="1"/>
</dbReference>
<organism evidence="5 6">
    <name type="scientific">Archangium violaceum Cb vi76</name>
    <dbReference type="NCBI Taxonomy" id="1406225"/>
    <lineage>
        <taxon>Bacteria</taxon>
        <taxon>Pseudomonadati</taxon>
        <taxon>Myxococcota</taxon>
        <taxon>Myxococcia</taxon>
        <taxon>Myxococcales</taxon>
        <taxon>Cystobacterineae</taxon>
        <taxon>Archangiaceae</taxon>
        <taxon>Archangium</taxon>
    </lineage>
</organism>
<dbReference type="SUPFAM" id="SSF55073">
    <property type="entry name" value="Nucleotide cyclase"/>
    <property type="match status" value="1"/>
</dbReference>
<dbReference type="GO" id="GO:0052621">
    <property type="term" value="F:diguanylate cyclase activity"/>
    <property type="evidence" value="ECO:0007669"/>
    <property type="project" value="UniProtKB-EC"/>
</dbReference>
<gene>
    <name evidence="5" type="ORF">Q664_41970</name>
</gene>
<accession>A0A084SIM7</accession>
<evidence type="ECO:0000313" key="5">
    <source>
        <dbReference type="EMBL" id="KFA88312.1"/>
    </source>
</evidence>
<evidence type="ECO:0000256" key="1">
    <source>
        <dbReference type="ARBA" id="ARBA00012528"/>
    </source>
</evidence>
<dbReference type="CDD" id="cd00060">
    <property type="entry name" value="FHA"/>
    <property type="match status" value="1"/>
</dbReference>
<evidence type="ECO:0000259" key="4">
    <source>
        <dbReference type="PROSITE" id="PS50887"/>
    </source>
</evidence>
<dbReference type="Gene3D" id="3.30.70.270">
    <property type="match status" value="1"/>
</dbReference>